<evidence type="ECO:0000256" key="3">
    <source>
        <dbReference type="SAM" id="Phobius"/>
    </source>
</evidence>
<feature type="compositionally biased region" description="Low complexity" evidence="2">
    <location>
        <begin position="543"/>
        <end position="564"/>
    </location>
</feature>
<reference evidence="4 5" key="1">
    <citation type="submission" date="2019-02" db="EMBL/GenBank/DDBJ databases">
        <title>Deep-cultivation of Planctomycetes and their phenomic and genomic characterization uncovers novel biology.</title>
        <authorList>
            <person name="Wiegand S."/>
            <person name="Jogler M."/>
            <person name="Boedeker C."/>
            <person name="Pinto D."/>
            <person name="Vollmers J."/>
            <person name="Rivas-Marin E."/>
            <person name="Kohn T."/>
            <person name="Peeters S.H."/>
            <person name="Heuer A."/>
            <person name="Rast P."/>
            <person name="Oberbeckmann S."/>
            <person name="Bunk B."/>
            <person name="Jeske O."/>
            <person name="Meyerdierks A."/>
            <person name="Storesund J.E."/>
            <person name="Kallscheuer N."/>
            <person name="Luecker S."/>
            <person name="Lage O.M."/>
            <person name="Pohl T."/>
            <person name="Merkel B.J."/>
            <person name="Hornburger P."/>
            <person name="Mueller R.-W."/>
            <person name="Bruemmer F."/>
            <person name="Labrenz M."/>
            <person name="Spormann A.M."/>
            <person name="Op Den Camp H."/>
            <person name="Overmann J."/>
            <person name="Amann R."/>
            <person name="Jetten M.S.M."/>
            <person name="Mascher T."/>
            <person name="Medema M.H."/>
            <person name="Devos D.P."/>
            <person name="Kaster A.-K."/>
            <person name="Ovreas L."/>
            <person name="Rohde M."/>
            <person name="Galperin M.Y."/>
            <person name="Jogler C."/>
        </authorList>
    </citation>
    <scope>NUCLEOTIDE SEQUENCE [LARGE SCALE GENOMIC DNA]</scope>
    <source>
        <strain evidence="4 5">Poly41</strain>
    </source>
</reference>
<evidence type="ECO:0000313" key="5">
    <source>
        <dbReference type="Proteomes" id="UP000319143"/>
    </source>
</evidence>
<evidence type="ECO:0000256" key="2">
    <source>
        <dbReference type="SAM" id="MobiDB-lite"/>
    </source>
</evidence>
<sequence length="727" mass="77063">MSGRRRQALSPTLFPFLAVLVCTLGTLILFLALVAQKATKAAEQQVAESEKEVQANTLVQTETPENGEPVLSVKTAKSLIAEEQVRLEQVVAFRDEQAADLERKRDELTHLEDHLKRVRDELMRLSDEVKLATGEEQAEAIDTATIEFLKAQLQAEEQVVAELKAKEESNTPRVVIVPHKGPNGTDRRPVYLECTKDGVMIWPEGARVTPEQLANSSRGANPIDAALRVIRHHAMQNYGDSIPPYPLLVVRPDGIESYATARAAMDDWDDQFGYELVPGAVQLAFNPPDPALKRRIDLAIQESISNQQSREQQVRRLARGGGRGQSGPLPTLSAKQLDREGKANGFKSANGKIPDTSMYGPSTNPYATKDSSWSAGSETAPDSANTTSTTAIGARQMQSIEDEMRSASAEMHASGLGGDSQSAAEIGLGTQATSGSVPNGSSSGMAAGGQLERFLDKHYGDLERAQVAHSLSGPGEAGPPGDSSMSLDAPASDGAASLSDTGSRAGDGDPSDPNRTMAPPQFATPDTSAPFSKPDSGQGYGPSGSMAASSAAAASSSTVASEQAGAGGSDSPPPSENRPMGGSMSVRNDNTKPSETRPQNWAIPKHVAQARGNSIIRTIRVLCYEDQFVLLAPSTGGATEMFGFSDESISQATTELGDAVRKRVNGWGPSLPGGRWQPVLDVEIMPGGDARFKQLQQMMRGSGVELRGDKVESLGTGQQATPRGLTP</sequence>
<keyword evidence="3" id="KW-1133">Transmembrane helix</keyword>
<name>A0A5C6E092_9BACT</name>
<feature type="coiled-coil region" evidence="1">
    <location>
        <begin position="94"/>
        <end position="166"/>
    </location>
</feature>
<keyword evidence="5" id="KW-1185">Reference proteome</keyword>
<feature type="region of interest" description="Disordered" evidence="2">
    <location>
        <begin position="704"/>
        <end position="727"/>
    </location>
</feature>
<feature type="region of interest" description="Disordered" evidence="2">
    <location>
        <begin position="430"/>
        <end position="449"/>
    </location>
</feature>
<dbReference type="OrthoDB" id="233190at2"/>
<protein>
    <recommendedName>
        <fullName evidence="6">IncA protein</fullName>
    </recommendedName>
</protein>
<evidence type="ECO:0008006" key="6">
    <source>
        <dbReference type="Google" id="ProtNLM"/>
    </source>
</evidence>
<dbReference type="EMBL" id="SJPV01000001">
    <property type="protein sequence ID" value="TWU42292.1"/>
    <property type="molecule type" value="Genomic_DNA"/>
</dbReference>
<dbReference type="RefSeq" id="WP_146524381.1">
    <property type="nucleotide sequence ID" value="NZ_SJPV01000001.1"/>
</dbReference>
<comment type="caution">
    <text evidence="4">The sequence shown here is derived from an EMBL/GenBank/DDBJ whole genome shotgun (WGS) entry which is preliminary data.</text>
</comment>
<accession>A0A5C6E092</accession>
<keyword evidence="3" id="KW-0812">Transmembrane</keyword>
<feature type="region of interest" description="Disordered" evidence="2">
    <location>
        <begin position="459"/>
        <end position="603"/>
    </location>
</feature>
<feature type="transmembrane region" description="Helical" evidence="3">
    <location>
        <begin position="12"/>
        <end position="35"/>
    </location>
</feature>
<organism evidence="4 5">
    <name type="scientific">Novipirellula artificiosorum</name>
    <dbReference type="NCBI Taxonomy" id="2528016"/>
    <lineage>
        <taxon>Bacteria</taxon>
        <taxon>Pseudomonadati</taxon>
        <taxon>Planctomycetota</taxon>
        <taxon>Planctomycetia</taxon>
        <taxon>Pirellulales</taxon>
        <taxon>Pirellulaceae</taxon>
        <taxon>Novipirellula</taxon>
    </lineage>
</organism>
<feature type="compositionally biased region" description="Polar residues" evidence="2">
    <location>
        <begin position="359"/>
        <end position="399"/>
    </location>
</feature>
<evidence type="ECO:0000313" key="4">
    <source>
        <dbReference type="EMBL" id="TWU42292.1"/>
    </source>
</evidence>
<dbReference type="Proteomes" id="UP000319143">
    <property type="component" value="Unassembled WGS sequence"/>
</dbReference>
<evidence type="ECO:0000256" key="1">
    <source>
        <dbReference type="SAM" id="Coils"/>
    </source>
</evidence>
<keyword evidence="3" id="KW-0472">Membrane</keyword>
<proteinExistence type="predicted"/>
<feature type="compositionally biased region" description="Polar residues" evidence="2">
    <location>
        <begin position="430"/>
        <end position="444"/>
    </location>
</feature>
<keyword evidence="1" id="KW-0175">Coiled coil</keyword>
<feature type="region of interest" description="Disordered" evidence="2">
    <location>
        <begin position="303"/>
        <end position="422"/>
    </location>
</feature>
<gene>
    <name evidence="4" type="ORF">Poly41_05880</name>
</gene>
<dbReference type="AlphaFoldDB" id="A0A5C6E092"/>